<protein>
    <submittedName>
        <fullName evidence="9">Biopolymer transporter ExbD</fullName>
    </submittedName>
</protein>
<gene>
    <name evidence="9" type="ORF">RM530_12945</name>
</gene>
<evidence type="ECO:0000256" key="5">
    <source>
        <dbReference type="ARBA" id="ARBA00022989"/>
    </source>
</evidence>
<keyword evidence="10" id="KW-1185">Reference proteome</keyword>
<evidence type="ECO:0000256" key="6">
    <source>
        <dbReference type="ARBA" id="ARBA00023136"/>
    </source>
</evidence>
<name>A0ABU2WK68_9GAMM</name>
<comment type="subcellular location">
    <subcellularLocation>
        <location evidence="1">Cell membrane</location>
        <topology evidence="1">Single-pass membrane protein</topology>
    </subcellularLocation>
    <subcellularLocation>
        <location evidence="7">Cell membrane</location>
        <topology evidence="7">Single-pass type II membrane protein</topology>
    </subcellularLocation>
</comment>
<evidence type="ECO:0000256" key="7">
    <source>
        <dbReference type="RuleBase" id="RU003879"/>
    </source>
</evidence>
<keyword evidence="6 8" id="KW-0472">Membrane</keyword>
<comment type="caution">
    <text evidence="9">The sequence shown here is derived from an EMBL/GenBank/DDBJ whole genome shotgun (WGS) entry which is preliminary data.</text>
</comment>
<accession>A0ABU2WK68</accession>
<evidence type="ECO:0000256" key="2">
    <source>
        <dbReference type="ARBA" id="ARBA00005811"/>
    </source>
</evidence>
<dbReference type="RefSeq" id="WP_311365657.1">
    <property type="nucleotide sequence ID" value="NZ_JAVRIC010000019.1"/>
</dbReference>
<keyword evidence="3" id="KW-1003">Cell membrane</keyword>
<evidence type="ECO:0000256" key="8">
    <source>
        <dbReference type="SAM" id="Phobius"/>
    </source>
</evidence>
<evidence type="ECO:0000313" key="10">
    <source>
        <dbReference type="Proteomes" id="UP001254608"/>
    </source>
</evidence>
<feature type="transmembrane region" description="Helical" evidence="8">
    <location>
        <begin position="21"/>
        <end position="43"/>
    </location>
</feature>
<dbReference type="EMBL" id="JAVRIC010000019">
    <property type="protein sequence ID" value="MDT0498266.1"/>
    <property type="molecule type" value="Genomic_DNA"/>
</dbReference>
<keyword evidence="5 8" id="KW-1133">Transmembrane helix</keyword>
<dbReference type="Proteomes" id="UP001254608">
    <property type="component" value="Unassembled WGS sequence"/>
</dbReference>
<evidence type="ECO:0000256" key="3">
    <source>
        <dbReference type="ARBA" id="ARBA00022475"/>
    </source>
</evidence>
<proteinExistence type="inferred from homology"/>
<organism evidence="9 10">
    <name type="scientific">Banduia mediterranea</name>
    <dbReference type="NCBI Taxonomy" id="3075609"/>
    <lineage>
        <taxon>Bacteria</taxon>
        <taxon>Pseudomonadati</taxon>
        <taxon>Pseudomonadota</taxon>
        <taxon>Gammaproteobacteria</taxon>
        <taxon>Nevskiales</taxon>
        <taxon>Algiphilaceae</taxon>
        <taxon>Banduia</taxon>
    </lineage>
</organism>
<dbReference type="InterPro" id="IPR003400">
    <property type="entry name" value="ExbD"/>
</dbReference>
<evidence type="ECO:0000256" key="4">
    <source>
        <dbReference type="ARBA" id="ARBA00022692"/>
    </source>
</evidence>
<keyword evidence="7" id="KW-0813">Transport</keyword>
<comment type="similarity">
    <text evidence="2 7">Belongs to the ExbD/TolR family.</text>
</comment>
<keyword evidence="4 7" id="KW-0812">Transmembrane</keyword>
<reference evidence="9 10" key="1">
    <citation type="submission" date="2023-09" db="EMBL/GenBank/DDBJ databases">
        <authorList>
            <person name="Rey-Velasco X."/>
        </authorList>
    </citation>
    <scope>NUCLEOTIDE SEQUENCE [LARGE SCALE GENOMIC DNA]</scope>
    <source>
        <strain evidence="9 10">W345</strain>
    </source>
</reference>
<keyword evidence="7" id="KW-0653">Protein transport</keyword>
<sequence>MIKRLHRSRRTEPAELQITAFMNLMVALVPFLLITAVFSQLAVLELNLPDPSSAASDEEPPPRSLTVVIRGGNLTVLDASGPIKAFPKTGGDYDLDALAELLLSIKQRLPSEQKITLLLEPDVAYDALIQVMDAVRVKPDESGEMFPLISIGDAPAEAVPEGGAS</sequence>
<dbReference type="Pfam" id="PF02472">
    <property type="entry name" value="ExbD"/>
    <property type="match status" value="1"/>
</dbReference>
<evidence type="ECO:0000256" key="1">
    <source>
        <dbReference type="ARBA" id="ARBA00004162"/>
    </source>
</evidence>
<evidence type="ECO:0000313" key="9">
    <source>
        <dbReference type="EMBL" id="MDT0498266.1"/>
    </source>
</evidence>